<feature type="transmembrane region" description="Helical" evidence="1">
    <location>
        <begin position="22"/>
        <end position="50"/>
    </location>
</feature>
<keyword evidence="1" id="KW-0812">Transmembrane</keyword>
<feature type="transmembrane region" description="Helical" evidence="1">
    <location>
        <begin position="62"/>
        <end position="83"/>
    </location>
</feature>
<comment type="caution">
    <text evidence="2">The sequence shown here is derived from an EMBL/GenBank/DDBJ whole genome shotgun (WGS) entry which is preliminary data.</text>
</comment>
<evidence type="ECO:0000256" key="1">
    <source>
        <dbReference type="SAM" id="Phobius"/>
    </source>
</evidence>
<feature type="transmembrane region" description="Helical" evidence="1">
    <location>
        <begin position="140"/>
        <end position="163"/>
    </location>
</feature>
<dbReference type="AlphaFoldDB" id="A0A9P5YCP0"/>
<reference evidence="2" key="1">
    <citation type="submission" date="2020-11" db="EMBL/GenBank/DDBJ databases">
        <authorList>
            <consortium name="DOE Joint Genome Institute"/>
            <person name="Ahrendt S."/>
            <person name="Riley R."/>
            <person name="Andreopoulos W."/>
            <person name="Labutti K."/>
            <person name="Pangilinan J."/>
            <person name="Ruiz-Duenas F.J."/>
            <person name="Barrasa J.M."/>
            <person name="Sanchez-Garcia M."/>
            <person name="Camarero S."/>
            <person name="Miyauchi S."/>
            <person name="Serrano A."/>
            <person name="Linde D."/>
            <person name="Babiker R."/>
            <person name="Drula E."/>
            <person name="Ayuso-Fernandez I."/>
            <person name="Pacheco R."/>
            <person name="Padilla G."/>
            <person name="Ferreira P."/>
            <person name="Barriuso J."/>
            <person name="Kellner H."/>
            <person name="Castanera R."/>
            <person name="Alfaro M."/>
            <person name="Ramirez L."/>
            <person name="Pisabarro A.G."/>
            <person name="Kuo A."/>
            <person name="Tritt A."/>
            <person name="Lipzen A."/>
            <person name="He G."/>
            <person name="Yan M."/>
            <person name="Ng V."/>
            <person name="Cullen D."/>
            <person name="Martin F."/>
            <person name="Rosso M.-N."/>
            <person name="Henrissat B."/>
            <person name="Hibbett D."/>
            <person name="Martinez A.T."/>
            <person name="Grigoriev I.V."/>
        </authorList>
    </citation>
    <scope>NUCLEOTIDE SEQUENCE</scope>
    <source>
        <strain evidence="2">CBS 247.69</strain>
    </source>
</reference>
<proteinExistence type="predicted"/>
<keyword evidence="1" id="KW-0472">Membrane</keyword>
<dbReference type="EMBL" id="MU150247">
    <property type="protein sequence ID" value="KAF9465436.1"/>
    <property type="molecule type" value="Genomic_DNA"/>
</dbReference>
<keyword evidence="3" id="KW-1185">Reference proteome</keyword>
<name>A0A9P5YCP0_9AGAR</name>
<feature type="transmembrane region" description="Helical" evidence="1">
    <location>
        <begin position="224"/>
        <end position="250"/>
    </location>
</feature>
<dbReference type="Proteomes" id="UP000807353">
    <property type="component" value="Unassembled WGS sequence"/>
</dbReference>
<sequence length="347" mass="40025">MEHHRPRAPPSFEPPSTFSAELAILIAIWVEVLFYGIYTCLFFESLYIMFKKRKARTCSGKVFLVAILLMYIIATVDIALNLYRMIQAYIWLRDSVGPVFYLLDMRRWDNIAHNLNLCFMTWLGDALVIYRCFIIWNRSYLVILVPSLLLIFSIAVNVVIMFWLTHPFSVSFMGLITWMDMVYPVNLAQNILTTGLIAFKILYQHRISTAAGVRRAGSRLRLIHIVRILVESAMVYTFQVLILMILYFRLHNAQFIVQYAIIPTIGIVFNLIAVRIHMTEFGSTHATRTDILTGMSRWADESTATELEGDLTHQTDEEVPRIRLKQLGTFAAEEVQRCHSGSVDVSR</sequence>
<feature type="transmembrane region" description="Helical" evidence="1">
    <location>
        <begin position="256"/>
        <end position="274"/>
    </location>
</feature>
<feature type="transmembrane region" description="Helical" evidence="1">
    <location>
        <begin position="111"/>
        <end position="133"/>
    </location>
</feature>
<organism evidence="2 3">
    <name type="scientific">Collybia nuda</name>
    <dbReference type="NCBI Taxonomy" id="64659"/>
    <lineage>
        <taxon>Eukaryota</taxon>
        <taxon>Fungi</taxon>
        <taxon>Dikarya</taxon>
        <taxon>Basidiomycota</taxon>
        <taxon>Agaricomycotina</taxon>
        <taxon>Agaricomycetes</taxon>
        <taxon>Agaricomycetidae</taxon>
        <taxon>Agaricales</taxon>
        <taxon>Tricholomatineae</taxon>
        <taxon>Clitocybaceae</taxon>
        <taxon>Collybia</taxon>
    </lineage>
</organism>
<dbReference type="OrthoDB" id="3346544at2759"/>
<evidence type="ECO:0000313" key="2">
    <source>
        <dbReference type="EMBL" id="KAF9465436.1"/>
    </source>
</evidence>
<evidence type="ECO:0000313" key="3">
    <source>
        <dbReference type="Proteomes" id="UP000807353"/>
    </source>
</evidence>
<keyword evidence="1" id="KW-1133">Transmembrane helix</keyword>
<gene>
    <name evidence="2" type="ORF">BDZ94DRAFT_1214614</name>
</gene>
<feature type="transmembrane region" description="Helical" evidence="1">
    <location>
        <begin position="183"/>
        <end position="203"/>
    </location>
</feature>
<accession>A0A9P5YCP0</accession>
<protein>
    <submittedName>
        <fullName evidence="2">Uncharacterized protein</fullName>
    </submittedName>
</protein>